<gene>
    <name evidence="1" type="ORF">BJ963_001050</name>
</gene>
<dbReference type="SUPFAM" id="SSF52540">
    <property type="entry name" value="P-loop containing nucleoside triphosphate hydrolases"/>
    <property type="match status" value="1"/>
</dbReference>
<sequence>MTTSALLIGGRSGVGKSTVALAIHDLLSAADVAHAIIEGDNLDLAHPAPWTTYPEAELAERNLAAMWSNYWALGYRRVVYTNTAAPVTIPQLHAALGDDAEVTAVLLQGSDEAVRVRLTQRERGASLNAHLARSAAAAVRLEADAPASVVRIDTTGRTPEEVAIDVLRAAGWIPSDATAQRWGGGQP</sequence>
<evidence type="ECO:0000313" key="2">
    <source>
        <dbReference type="Proteomes" id="UP000589620"/>
    </source>
</evidence>
<keyword evidence="1" id="KW-0808">Transferase</keyword>
<accession>A0A852SXW4</accession>
<keyword evidence="1" id="KW-0418">Kinase</keyword>
<keyword evidence="2" id="KW-1185">Reference proteome</keyword>
<comment type="caution">
    <text evidence="1">The sequence shown here is derived from an EMBL/GenBank/DDBJ whole genome shotgun (WGS) entry which is preliminary data.</text>
</comment>
<proteinExistence type="predicted"/>
<dbReference type="AlphaFoldDB" id="A0A852SXW4"/>
<organism evidence="1 2">
    <name type="scientific">Leifsonia soli</name>
    <dbReference type="NCBI Taxonomy" id="582665"/>
    <lineage>
        <taxon>Bacteria</taxon>
        <taxon>Bacillati</taxon>
        <taxon>Actinomycetota</taxon>
        <taxon>Actinomycetes</taxon>
        <taxon>Micrococcales</taxon>
        <taxon>Microbacteriaceae</taxon>
        <taxon>Leifsonia</taxon>
    </lineage>
</organism>
<dbReference type="EMBL" id="JACCBJ010000001">
    <property type="protein sequence ID" value="NYD73531.1"/>
    <property type="molecule type" value="Genomic_DNA"/>
</dbReference>
<dbReference type="GO" id="GO:0016301">
    <property type="term" value="F:kinase activity"/>
    <property type="evidence" value="ECO:0007669"/>
    <property type="project" value="UniProtKB-KW"/>
</dbReference>
<dbReference type="InterPro" id="IPR027417">
    <property type="entry name" value="P-loop_NTPase"/>
</dbReference>
<dbReference type="Proteomes" id="UP000589620">
    <property type="component" value="Unassembled WGS sequence"/>
</dbReference>
<protein>
    <submittedName>
        <fullName evidence="1">Gluconate kinase</fullName>
    </submittedName>
</protein>
<dbReference type="RefSeq" id="WP_179455116.1">
    <property type="nucleotide sequence ID" value="NZ_BAAAPX010000001.1"/>
</dbReference>
<reference evidence="1 2" key="1">
    <citation type="submission" date="2020-07" db="EMBL/GenBank/DDBJ databases">
        <title>Sequencing the genomes of 1000 actinobacteria strains.</title>
        <authorList>
            <person name="Klenk H.-P."/>
        </authorList>
    </citation>
    <scope>NUCLEOTIDE SEQUENCE [LARGE SCALE GENOMIC DNA]</scope>
    <source>
        <strain evidence="1 2">DSM 23871</strain>
    </source>
</reference>
<dbReference type="Gene3D" id="3.40.50.300">
    <property type="entry name" value="P-loop containing nucleotide triphosphate hydrolases"/>
    <property type="match status" value="1"/>
</dbReference>
<name>A0A852SXW4_9MICO</name>
<evidence type="ECO:0000313" key="1">
    <source>
        <dbReference type="EMBL" id="NYD73531.1"/>
    </source>
</evidence>